<reference evidence="2" key="1">
    <citation type="submission" date="2019-08" db="EMBL/GenBank/DDBJ databases">
        <title>The improved chromosome-level genome for the pearl oyster Pinctada fucata martensii using PacBio sequencing and Hi-C.</title>
        <authorList>
            <person name="Zheng Z."/>
        </authorList>
    </citation>
    <scope>NUCLEOTIDE SEQUENCE</scope>
    <source>
        <strain evidence="2">ZZ-2019</strain>
        <tissue evidence="2">Adductor muscle</tissue>
    </source>
</reference>
<keyword evidence="3" id="KW-1185">Reference proteome</keyword>
<dbReference type="EMBL" id="VSWD01000008">
    <property type="protein sequence ID" value="KAK3095603.1"/>
    <property type="molecule type" value="Genomic_DNA"/>
</dbReference>
<dbReference type="GO" id="GO:0016020">
    <property type="term" value="C:membrane"/>
    <property type="evidence" value="ECO:0007669"/>
    <property type="project" value="InterPro"/>
</dbReference>
<sequence>WDNLHTFIQTVGWDLIFDLNALQRNGKVWDPQNAISLIEYTKRKNYKVAGWELGNEPNAFHHLNSTLPNVTAADLAYDYGTLAEILYTHQPAIYNMLGPSTTQLNKKHTIRYYKGYDFSHCNTSKYYSLSY</sequence>
<dbReference type="PANTHER" id="PTHR46145:SF4">
    <property type="entry name" value="HEPARANASE"/>
    <property type="match status" value="1"/>
</dbReference>
<evidence type="ECO:0000313" key="3">
    <source>
        <dbReference type="Proteomes" id="UP001186944"/>
    </source>
</evidence>
<dbReference type="InterPro" id="IPR017853">
    <property type="entry name" value="GH"/>
</dbReference>
<comment type="similarity">
    <text evidence="1">Belongs to the glycosyl hydrolase 79 family.</text>
</comment>
<gene>
    <name evidence="2" type="ORF">FSP39_016578</name>
</gene>
<dbReference type="GO" id="GO:0005615">
    <property type="term" value="C:extracellular space"/>
    <property type="evidence" value="ECO:0007669"/>
    <property type="project" value="TreeGrafter"/>
</dbReference>
<dbReference type="PANTHER" id="PTHR46145">
    <property type="entry name" value="HEPARANASE"/>
    <property type="match status" value="1"/>
</dbReference>
<dbReference type="GO" id="GO:0031012">
    <property type="term" value="C:extracellular matrix"/>
    <property type="evidence" value="ECO:0007669"/>
    <property type="project" value="TreeGrafter"/>
</dbReference>
<comment type="caution">
    <text evidence="2">The sequence shown here is derived from an EMBL/GenBank/DDBJ whole genome shotgun (WGS) entry which is preliminary data.</text>
</comment>
<evidence type="ECO:0000256" key="1">
    <source>
        <dbReference type="ARBA" id="ARBA00009800"/>
    </source>
</evidence>
<organism evidence="2 3">
    <name type="scientific">Pinctada imbricata</name>
    <name type="common">Atlantic pearl-oyster</name>
    <name type="synonym">Pinctada martensii</name>
    <dbReference type="NCBI Taxonomy" id="66713"/>
    <lineage>
        <taxon>Eukaryota</taxon>
        <taxon>Metazoa</taxon>
        <taxon>Spiralia</taxon>
        <taxon>Lophotrochozoa</taxon>
        <taxon>Mollusca</taxon>
        <taxon>Bivalvia</taxon>
        <taxon>Autobranchia</taxon>
        <taxon>Pteriomorphia</taxon>
        <taxon>Pterioida</taxon>
        <taxon>Pterioidea</taxon>
        <taxon>Pteriidae</taxon>
        <taxon>Pinctada</taxon>
    </lineage>
</organism>
<feature type="non-terminal residue" evidence="2">
    <location>
        <position position="1"/>
    </location>
</feature>
<dbReference type="AlphaFoldDB" id="A0AA88Y0U5"/>
<accession>A0AA88Y0U5</accession>
<protein>
    <recommendedName>
        <fullName evidence="4">Heparanase-like protein</fullName>
    </recommendedName>
</protein>
<evidence type="ECO:0000313" key="2">
    <source>
        <dbReference type="EMBL" id="KAK3095603.1"/>
    </source>
</evidence>
<dbReference type="Gene3D" id="3.20.20.80">
    <property type="entry name" value="Glycosidases"/>
    <property type="match status" value="1"/>
</dbReference>
<dbReference type="Pfam" id="PF03662">
    <property type="entry name" value="Glyco_hydro_79n"/>
    <property type="match status" value="1"/>
</dbReference>
<dbReference type="InterPro" id="IPR005199">
    <property type="entry name" value="Glyco_hydro_79"/>
</dbReference>
<dbReference type="Proteomes" id="UP001186944">
    <property type="component" value="Unassembled WGS sequence"/>
</dbReference>
<proteinExistence type="inferred from homology"/>
<evidence type="ECO:0008006" key="4">
    <source>
        <dbReference type="Google" id="ProtNLM"/>
    </source>
</evidence>
<dbReference type="SUPFAM" id="SSF51445">
    <property type="entry name" value="(Trans)glycosidases"/>
    <property type="match status" value="1"/>
</dbReference>
<name>A0AA88Y0U5_PINIB</name>
<dbReference type="GO" id="GO:0016798">
    <property type="term" value="F:hydrolase activity, acting on glycosyl bonds"/>
    <property type="evidence" value="ECO:0007669"/>
    <property type="project" value="InterPro"/>
</dbReference>